<keyword evidence="2" id="KW-0460">Magnesium</keyword>
<keyword evidence="2" id="KW-0479">Metal-binding</keyword>
<proteinExistence type="inferred from homology"/>
<feature type="binding site" evidence="2">
    <location>
        <position position="28"/>
    </location>
    <ligand>
        <name>substrate</name>
    </ligand>
</feature>
<feature type="binding site" evidence="2">
    <location>
        <begin position="16"/>
        <end position="19"/>
    </location>
    <ligand>
        <name>substrate</name>
    </ligand>
</feature>
<dbReference type="PANTHER" id="PTHR10291:SF0">
    <property type="entry name" value="DEHYDRODOLICHYL DIPHOSPHATE SYNTHASE 2"/>
    <property type="match status" value="1"/>
</dbReference>
<feature type="binding site" evidence="2">
    <location>
        <begin position="189"/>
        <end position="191"/>
    </location>
    <ligand>
        <name>substrate</name>
    </ligand>
</feature>
<dbReference type="EC" id="2.5.1.-" evidence="2"/>
<sequence length="234" mass="27218">MDAGKLPVHVAMIMDGNGRWARKKRLPKILGHQAGVESIRRVIEAAQEMGIKILTLYAFSTENWSRPRNEVKGLMRLLERYLDNERDKLLKHNIRFNVIGNIDNFPAAVKQKLYDTIEVTKNNTSLMLNLALGYGARTEILEAVKQIAQDLRDKKVKIPDLDENLFSSYLYTKGIPDPDLLIRTSGEMRVSNFLLWQISYTELYIAKKLWPDFKKEDFKRAVETFMARERRFGR</sequence>
<dbReference type="InterPro" id="IPR001441">
    <property type="entry name" value="UPP_synth-like"/>
</dbReference>
<evidence type="ECO:0000256" key="2">
    <source>
        <dbReference type="HAMAP-Rule" id="MF_01139"/>
    </source>
</evidence>
<dbReference type="EMBL" id="PEWV01000032">
    <property type="protein sequence ID" value="PIU41846.1"/>
    <property type="molecule type" value="Genomic_DNA"/>
</dbReference>
<comment type="subunit">
    <text evidence="2">Homodimer.</text>
</comment>
<evidence type="ECO:0000313" key="4">
    <source>
        <dbReference type="Proteomes" id="UP000230052"/>
    </source>
</evidence>
<dbReference type="GO" id="GO:0000287">
    <property type="term" value="F:magnesium ion binding"/>
    <property type="evidence" value="ECO:0007669"/>
    <property type="project" value="UniProtKB-UniRule"/>
</dbReference>
<comment type="cofactor">
    <cofactor evidence="2">
        <name>Mg(2+)</name>
        <dbReference type="ChEBI" id="CHEBI:18420"/>
    </cofactor>
    <text evidence="2">Binds 2 magnesium ions per subunit.</text>
</comment>
<feature type="binding site" evidence="2">
    <location>
        <position position="183"/>
    </location>
    <ligand>
        <name>substrate</name>
    </ligand>
</feature>
<feature type="binding site" evidence="2">
    <location>
        <position position="15"/>
    </location>
    <ligand>
        <name>Mg(2+)</name>
        <dbReference type="ChEBI" id="CHEBI:18420"/>
    </ligand>
</feature>
<dbReference type="PANTHER" id="PTHR10291">
    <property type="entry name" value="DEHYDRODOLICHYL DIPHOSPHATE SYNTHASE FAMILY MEMBER"/>
    <property type="match status" value="1"/>
</dbReference>
<feature type="active site" evidence="2">
    <location>
        <position position="15"/>
    </location>
</feature>
<comment type="function">
    <text evidence="2">Catalyzes the condensation of isopentenyl diphosphate (IPP) with allylic pyrophosphates generating different type of terpenoids.</text>
</comment>
<feature type="binding site" evidence="2">
    <location>
        <position position="32"/>
    </location>
    <ligand>
        <name>substrate</name>
    </ligand>
</feature>
<dbReference type="NCBIfam" id="NF011405">
    <property type="entry name" value="PRK14830.1"/>
    <property type="match status" value="1"/>
</dbReference>
<name>A0A2J0L3J8_9BACT</name>
<feature type="binding site" evidence="2">
    <location>
        <position position="66"/>
    </location>
    <ligand>
        <name>substrate</name>
    </ligand>
</feature>
<keyword evidence="1 2" id="KW-0808">Transferase</keyword>
<feature type="binding site" evidence="2">
    <location>
        <position position="20"/>
    </location>
    <ligand>
        <name>substrate</name>
    </ligand>
</feature>
<protein>
    <recommendedName>
        <fullName evidence="2">Isoprenyl transferase</fullName>
        <ecNumber evidence="2">2.5.1.-</ecNumber>
    </recommendedName>
</protein>
<dbReference type="Pfam" id="PF01255">
    <property type="entry name" value="Prenyltransf"/>
    <property type="match status" value="1"/>
</dbReference>
<reference evidence="3 4" key="1">
    <citation type="submission" date="2017-09" db="EMBL/GenBank/DDBJ databases">
        <title>Depth-based differentiation of microbial function through sediment-hosted aquifers and enrichment of novel symbionts in the deep terrestrial subsurface.</title>
        <authorList>
            <person name="Probst A.J."/>
            <person name="Ladd B."/>
            <person name="Jarett J.K."/>
            <person name="Geller-Mcgrath D.E."/>
            <person name="Sieber C.M."/>
            <person name="Emerson J.B."/>
            <person name="Anantharaman K."/>
            <person name="Thomas B.C."/>
            <person name="Malmstrom R."/>
            <person name="Stieglmeier M."/>
            <person name="Klingl A."/>
            <person name="Woyke T."/>
            <person name="Ryan C.M."/>
            <person name="Banfield J.F."/>
        </authorList>
    </citation>
    <scope>NUCLEOTIDE SEQUENCE [LARGE SCALE GENOMIC DNA]</scope>
    <source>
        <strain evidence="3">CG07_land_8_20_14_0_80_42_15</strain>
    </source>
</reference>
<feature type="binding site" evidence="2">
    <location>
        <position position="64"/>
    </location>
    <ligand>
        <name>substrate</name>
    </ligand>
</feature>
<dbReference type="GO" id="GO:0016094">
    <property type="term" value="P:polyprenol biosynthetic process"/>
    <property type="evidence" value="ECO:0007669"/>
    <property type="project" value="TreeGrafter"/>
</dbReference>
<organism evidence="3 4">
    <name type="scientific">Candidatus Aquitaenariimonas noxiae</name>
    <dbReference type="NCBI Taxonomy" id="1974741"/>
    <lineage>
        <taxon>Bacteria</taxon>
        <taxon>Pseudomonadati</taxon>
        <taxon>Candidatus Omnitrophota</taxon>
        <taxon>Candidatus Aquitaenariimonas</taxon>
    </lineage>
</organism>
<evidence type="ECO:0000313" key="3">
    <source>
        <dbReference type="EMBL" id="PIU41846.1"/>
    </source>
</evidence>
<accession>A0A2J0L3J8</accession>
<feature type="binding site" evidence="2">
    <location>
        <begin position="60"/>
        <end position="62"/>
    </location>
    <ligand>
        <name>substrate</name>
    </ligand>
</feature>
<dbReference type="PROSITE" id="PS01066">
    <property type="entry name" value="UPP_SYNTHASE"/>
    <property type="match status" value="1"/>
</dbReference>
<dbReference type="CDD" id="cd00475">
    <property type="entry name" value="Cis_IPPS"/>
    <property type="match status" value="1"/>
</dbReference>
<dbReference type="SUPFAM" id="SSF64005">
    <property type="entry name" value="Undecaprenyl diphosphate synthase"/>
    <property type="match status" value="1"/>
</dbReference>
<gene>
    <name evidence="3" type="ORF">COS99_03485</name>
</gene>
<dbReference type="InterPro" id="IPR018520">
    <property type="entry name" value="UPP_synth-like_CS"/>
</dbReference>
<dbReference type="AlphaFoldDB" id="A0A2J0L3J8"/>
<dbReference type="Proteomes" id="UP000230052">
    <property type="component" value="Unassembled WGS sequence"/>
</dbReference>
<feature type="binding site" evidence="2">
    <location>
        <position position="202"/>
    </location>
    <ligand>
        <name>Mg(2+)</name>
        <dbReference type="ChEBI" id="CHEBI:18420"/>
    </ligand>
</feature>
<evidence type="ECO:0000256" key="1">
    <source>
        <dbReference type="ARBA" id="ARBA00022679"/>
    </source>
</evidence>
<comment type="caution">
    <text evidence="3">The sequence shown here is derived from an EMBL/GenBank/DDBJ whole genome shotgun (WGS) entry which is preliminary data.</text>
</comment>
<dbReference type="HAMAP" id="MF_01139">
    <property type="entry name" value="ISPT"/>
    <property type="match status" value="1"/>
</dbReference>
<dbReference type="NCBIfam" id="TIGR00055">
    <property type="entry name" value="uppS"/>
    <property type="match status" value="1"/>
</dbReference>
<dbReference type="InterPro" id="IPR036424">
    <property type="entry name" value="UPP_synth-like_sf"/>
</dbReference>
<feature type="active site" description="Proton acceptor" evidence="2">
    <location>
        <position position="63"/>
    </location>
</feature>
<dbReference type="FunFam" id="3.40.1180.10:FF:000001">
    <property type="entry name" value="(2E,6E)-farnesyl-diphosphate-specific ditrans,polycis-undecaprenyl-diphosphate synthase"/>
    <property type="match status" value="1"/>
</dbReference>
<dbReference type="GO" id="GO:0045547">
    <property type="term" value="F:ditrans,polycis-polyprenyl diphosphate synthase [(2E,6E)-farnesyl diphosphate specific] activity"/>
    <property type="evidence" value="ECO:0007669"/>
    <property type="project" value="TreeGrafter"/>
</dbReference>
<dbReference type="Gene3D" id="3.40.1180.10">
    <property type="entry name" value="Decaprenyl diphosphate synthase-like"/>
    <property type="match status" value="1"/>
</dbReference>
<comment type="similarity">
    <text evidence="2">Belongs to the UPP synthase family.</text>
</comment>